<feature type="transmembrane region" description="Helical" evidence="29">
    <location>
        <begin position="51"/>
        <end position="70"/>
    </location>
</feature>
<evidence type="ECO:0000256" key="18">
    <source>
        <dbReference type="ARBA" id="ARBA00023157"/>
    </source>
</evidence>
<evidence type="ECO:0000256" key="9">
    <source>
        <dbReference type="ARBA" id="ARBA00022745"/>
    </source>
</evidence>
<feature type="transmembrane region" description="Helical" evidence="29">
    <location>
        <begin position="77"/>
        <end position="98"/>
    </location>
</feature>
<reference evidence="32 33" key="1">
    <citation type="submission" date="2022-03" db="EMBL/GenBank/DDBJ databases">
        <authorList>
            <person name="Nunn A."/>
            <person name="Chopra R."/>
            <person name="Nunn A."/>
            <person name="Contreras Garrido A."/>
        </authorList>
    </citation>
    <scope>NUCLEOTIDE SEQUENCE [LARGE SCALE GENOMIC DNA]</scope>
</reference>
<feature type="disulfide bond" description="Interchain" evidence="24">
    <location>
        <position position="31"/>
    </location>
</feature>
<evidence type="ECO:0000256" key="15">
    <source>
        <dbReference type="ARBA" id="ARBA00023008"/>
    </source>
</evidence>
<keyword evidence="4 26" id="KW-0597">Phosphoprotein</keyword>
<feature type="chain" id="PRO_5043897220" description="Ethylene receptor" evidence="30">
    <location>
        <begin position="25"/>
        <end position="776"/>
    </location>
</feature>
<keyword evidence="15 22" id="KW-0186">Copper</keyword>
<dbReference type="SMART" id="SM00448">
    <property type="entry name" value="REC"/>
    <property type="match status" value="1"/>
</dbReference>
<evidence type="ECO:0000256" key="14">
    <source>
        <dbReference type="ARBA" id="ARBA00022989"/>
    </source>
</evidence>
<evidence type="ECO:0000256" key="20">
    <source>
        <dbReference type="ARBA" id="ARBA00056860"/>
    </source>
</evidence>
<dbReference type="CDD" id="cd16938">
    <property type="entry name" value="HATPase_ETR2_ERS2-EIN4-like"/>
    <property type="match status" value="1"/>
</dbReference>
<dbReference type="InterPro" id="IPR029016">
    <property type="entry name" value="GAF-like_dom_sf"/>
</dbReference>
<evidence type="ECO:0000256" key="2">
    <source>
        <dbReference type="ARBA" id="ARBA00009842"/>
    </source>
</evidence>
<proteinExistence type="inferred from homology"/>
<dbReference type="GO" id="GO:0010105">
    <property type="term" value="P:negative regulation of ethylene-activated signaling pathway"/>
    <property type="evidence" value="ECO:0007669"/>
    <property type="project" value="UniProtKB-ARBA"/>
</dbReference>
<dbReference type="SUPFAM" id="SSF52172">
    <property type="entry name" value="CheY-like"/>
    <property type="match status" value="1"/>
</dbReference>
<gene>
    <name evidence="32" type="ORF">TAV2_LOCUS9612</name>
</gene>
<comment type="similarity">
    <text evidence="2 22">Belongs to the ethylene receptor family.</text>
</comment>
<evidence type="ECO:0000256" key="17">
    <source>
        <dbReference type="ARBA" id="ARBA00023136"/>
    </source>
</evidence>
<dbReference type="GO" id="GO:0046872">
    <property type="term" value="F:metal ion binding"/>
    <property type="evidence" value="ECO:0007669"/>
    <property type="project" value="UniProtKB-UniRule"/>
</dbReference>
<dbReference type="PIRSF" id="PIRSF026389">
    <property type="entry name" value="Ethyln_sen_HK"/>
    <property type="match status" value="1"/>
</dbReference>
<accession>A0AAU9RYB7</accession>
<evidence type="ECO:0000256" key="25">
    <source>
        <dbReference type="PIRSR" id="PIRSR026389-4"/>
    </source>
</evidence>
<keyword evidence="14 29" id="KW-1133">Transmembrane helix</keyword>
<dbReference type="InterPro" id="IPR003018">
    <property type="entry name" value="GAF"/>
</dbReference>
<organism evidence="32 33">
    <name type="scientific">Thlaspi arvense</name>
    <name type="common">Field penny-cress</name>
    <dbReference type="NCBI Taxonomy" id="13288"/>
    <lineage>
        <taxon>Eukaryota</taxon>
        <taxon>Viridiplantae</taxon>
        <taxon>Streptophyta</taxon>
        <taxon>Embryophyta</taxon>
        <taxon>Tracheophyta</taxon>
        <taxon>Spermatophyta</taxon>
        <taxon>Magnoliopsida</taxon>
        <taxon>eudicotyledons</taxon>
        <taxon>Gunneridae</taxon>
        <taxon>Pentapetalae</taxon>
        <taxon>rosids</taxon>
        <taxon>malvids</taxon>
        <taxon>Brassicales</taxon>
        <taxon>Brassicaceae</taxon>
        <taxon>Thlaspideae</taxon>
        <taxon>Thlaspi</taxon>
    </lineage>
</organism>
<dbReference type="InterPro" id="IPR003661">
    <property type="entry name" value="HisK_dim/P_dom"/>
</dbReference>
<dbReference type="Gene3D" id="3.30.450.40">
    <property type="match status" value="1"/>
</dbReference>
<evidence type="ECO:0000256" key="21">
    <source>
        <dbReference type="ARBA" id="ARBA00062048"/>
    </source>
</evidence>
<feature type="signal peptide" evidence="30">
    <location>
        <begin position="1"/>
        <end position="24"/>
    </location>
</feature>
<evidence type="ECO:0000256" key="28">
    <source>
        <dbReference type="SAM" id="MobiDB-lite"/>
    </source>
</evidence>
<evidence type="ECO:0000256" key="30">
    <source>
        <dbReference type="SAM" id="SignalP"/>
    </source>
</evidence>
<name>A0AAU9RYB7_THLAR</name>
<dbReference type="GO" id="GO:0004674">
    <property type="term" value="F:protein serine/threonine kinase activity"/>
    <property type="evidence" value="ECO:0007669"/>
    <property type="project" value="UniProtKB-ARBA"/>
</dbReference>
<keyword evidence="6 29" id="KW-0812">Transmembrane</keyword>
<keyword evidence="10 22" id="KW-0418">Kinase</keyword>
<evidence type="ECO:0000256" key="19">
    <source>
        <dbReference type="ARBA" id="ARBA00023170"/>
    </source>
</evidence>
<dbReference type="PANTHER" id="PTHR24423:SF633">
    <property type="entry name" value="ETHYLENE RECEPTOR 2"/>
    <property type="match status" value="1"/>
</dbReference>
<dbReference type="PANTHER" id="PTHR24423">
    <property type="entry name" value="TWO-COMPONENT SENSOR HISTIDINE KINASE"/>
    <property type="match status" value="1"/>
</dbReference>
<dbReference type="InterPro" id="IPR036890">
    <property type="entry name" value="HATPase_C_sf"/>
</dbReference>
<evidence type="ECO:0000256" key="4">
    <source>
        <dbReference type="ARBA" id="ARBA00022553"/>
    </source>
</evidence>
<dbReference type="InterPro" id="IPR001789">
    <property type="entry name" value="Sig_transdc_resp-reg_receiver"/>
</dbReference>
<dbReference type="Pfam" id="PF00512">
    <property type="entry name" value="HisKA"/>
    <property type="match status" value="1"/>
</dbReference>
<dbReference type="InterPro" id="IPR058544">
    <property type="entry name" value="ETR1_N"/>
</dbReference>
<evidence type="ECO:0000256" key="11">
    <source>
        <dbReference type="ARBA" id="ARBA00022824"/>
    </source>
</evidence>
<dbReference type="Gene3D" id="1.10.287.130">
    <property type="match status" value="1"/>
</dbReference>
<evidence type="ECO:0000256" key="23">
    <source>
        <dbReference type="PIRSR" id="PIRSR026389-2"/>
    </source>
</evidence>
<dbReference type="Pfam" id="PF00072">
    <property type="entry name" value="Response_reg"/>
    <property type="match status" value="1"/>
</dbReference>
<evidence type="ECO:0000256" key="5">
    <source>
        <dbReference type="ARBA" id="ARBA00022679"/>
    </source>
</evidence>
<keyword evidence="8 22" id="KW-0547">Nucleotide-binding</keyword>
<comment type="subcellular location">
    <subcellularLocation>
        <location evidence="1">Endoplasmic reticulum membrane</location>
        <topology evidence="1">Multi-pass membrane protein</topology>
    </subcellularLocation>
</comment>
<evidence type="ECO:0000256" key="22">
    <source>
        <dbReference type="PIRNR" id="PIRNR026389"/>
    </source>
</evidence>
<feature type="region of interest" description="Disordered" evidence="28">
    <location>
        <begin position="623"/>
        <end position="642"/>
    </location>
</feature>
<dbReference type="GO" id="GO:0000155">
    <property type="term" value="F:phosphorelay sensor kinase activity"/>
    <property type="evidence" value="ECO:0007669"/>
    <property type="project" value="InterPro"/>
</dbReference>
<evidence type="ECO:0000256" key="6">
    <source>
        <dbReference type="ARBA" id="ARBA00022692"/>
    </source>
</evidence>
<dbReference type="FunFam" id="1.10.287.130:FF:000087">
    <property type="entry name" value="Ethylene receptor 4"/>
    <property type="match status" value="1"/>
</dbReference>
<dbReference type="EMBL" id="OU466859">
    <property type="protein sequence ID" value="CAH2052961.1"/>
    <property type="molecule type" value="Genomic_DNA"/>
</dbReference>
<dbReference type="CDD" id="cd19933">
    <property type="entry name" value="REC_ETR-like"/>
    <property type="match status" value="1"/>
</dbReference>
<keyword evidence="17 22" id="KW-0472">Membrane</keyword>
<evidence type="ECO:0000256" key="13">
    <source>
        <dbReference type="ARBA" id="ARBA00022843"/>
    </source>
</evidence>
<dbReference type="InterPro" id="IPR014525">
    <property type="entry name" value="ETR"/>
</dbReference>
<evidence type="ECO:0000256" key="27">
    <source>
        <dbReference type="SAM" id="Coils"/>
    </source>
</evidence>
<keyword evidence="16 22" id="KW-0902">Two-component regulatory system</keyword>
<comment type="cofactor">
    <cofactor evidence="23">
        <name>Cu cation</name>
        <dbReference type="ChEBI" id="CHEBI:23378"/>
    </cofactor>
    <text evidence="23">Binds 1 copper ion per dimer.</text>
</comment>
<evidence type="ECO:0000256" key="12">
    <source>
        <dbReference type="ARBA" id="ARBA00022840"/>
    </source>
</evidence>
<evidence type="ECO:0000256" key="10">
    <source>
        <dbReference type="ARBA" id="ARBA00022777"/>
    </source>
</evidence>
<feature type="binding site" evidence="23">
    <location>
        <position position="95"/>
    </location>
    <ligand>
        <name>Cu cation</name>
        <dbReference type="ChEBI" id="CHEBI:23378"/>
    </ligand>
</feature>
<feature type="cross-link" description="Glycyl lysine isopeptide (Lys-Gly) (interchain with G-Cter in ubiquitin)" evidence="25">
    <location>
        <position position="754"/>
    </location>
</feature>
<dbReference type="SMART" id="SM00065">
    <property type="entry name" value="GAF"/>
    <property type="match status" value="1"/>
</dbReference>
<evidence type="ECO:0000256" key="1">
    <source>
        <dbReference type="ARBA" id="ARBA00004477"/>
    </source>
</evidence>
<keyword evidence="9 22" id="KW-0936">Ethylene signaling pathway</keyword>
<feature type="transmembrane region" description="Helical" evidence="29">
    <location>
        <begin position="118"/>
        <end position="139"/>
    </location>
</feature>
<protein>
    <recommendedName>
        <fullName evidence="22">Ethylene receptor</fullName>
    </recommendedName>
</protein>
<dbReference type="Gene3D" id="3.40.50.2300">
    <property type="match status" value="1"/>
</dbReference>
<evidence type="ECO:0000256" key="3">
    <source>
        <dbReference type="ARBA" id="ARBA00022499"/>
    </source>
</evidence>
<feature type="coiled-coil region" evidence="27">
    <location>
        <begin position="337"/>
        <end position="364"/>
    </location>
</feature>
<dbReference type="AlphaFoldDB" id="A0AAU9RYB7"/>
<evidence type="ECO:0000256" key="24">
    <source>
        <dbReference type="PIRSR" id="PIRSR026389-3"/>
    </source>
</evidence>
<feature type="domain" description="Response regulatory" evidence="31">
    <location>
        <begin position="650"/>
        <end position="769"/>
    </location>
</feature>
<evidence type="ECO:0000256" key="16">
    <source>
        <dbReference type="ARBA" id="ARBA00023012"/>
    </source>
</evidence>
<keyword evidence="11 22" id="KW-0256">Endoplasmic reticulum</keyword>
<comment type="function">
    <text evidence="20">Ethylene receptor related to bacterial two-component regulators. Acts as a redundant negative regulator of ethylene signaling.</text>
</comment>
<keyword evidence="27" id="KW-0175">Coiled coil</keyword>
<dbReference type="GO" id="GO:0038199">
    <property type="term" value="F:ethylene receptor activity"/>
    <property type="evidence" value="ECO:0007669"/>
    <property type="project" value="UniProtKB-UniRule"/>
</dbReference>
<dbReference type="CDD" id="cd00082">
    <property type="entry name" value="HisKA"/>
    <property type="match status" value="1"/>
</dbReference>
<comment type="subunit">
    <text evidence="21">Heteromer with ETR1. Binds to MRF3/ECIP1.</text>
</comment>
<keyword evidence="13" id="KW-0832">Ubl conjugation</keyword>
<keyword evidence="19 22" id="KW-0675">Receptor</keyword>
<dbReference type="SUPFAM" id="SSF47384">
    <property type="entry name" value="Homodimeric domain of signal transducing histidine kinase"/>
    <property type="match status" value="1"/>
</dbReference>
<dbReference type="Pfam" id="PF01590">
    <property type="entry name" value="GAF"/>
    <property type="match status" value="1"/>
</dbReference>
<evidence type="ECO:0000313" key="33">
    <source>
        <dbReference type="Proteomes" id="UP000836841"/>
    </source>
</evidence>
<dbReference type="SMART" id="SM00388">
    <property type="entry name" value="HisKA"/>
    <property type="match status" value="1"/>
</dbReference>
<evidence type="ECO:0000256" key="7">
    <source>
        <dbReference type="ARBA" id="ARBA00022723"/>
    </source>
</evidence>
<evidence type="ECO:0000313" key="32">
    <source>
        <dbReference type="EMBL" id="CAH2052961.1"/>
    </source>
</evidence>
<evidence type="ECO:0000259" key="31">
    <source>
        <dbReference type="PROSITE" id="PS50110"/>
    </source>
</evidence>
<evidence type="ECO:0000256" key="26">
    <source>
        <dbReference type="PROSITE-ProRule" id="PRU00169"/>
    </source>
</evidence>
<sequence length="776" mass="86222">MVRETASLLLILFSILIWVSPATAGNGGCNCEDEGGSFWSTENILETQRVSDFLIAVAYFSIPIELLYFVSCSNVPFKWVLFEFIAFIVLCGMTHLLHGWTYGAHPFKLMMALTVFKMLTALVSCATAITLITLIPLLLKVKVREFMLKKKAHELGREVGLIMIQKETGFHVRMLTQEIRKSLDRHTILYTTLVELSKTLGLQNCAVWMENDGKTEMNLTHELRGRNGYSYSVPMDDLDVVKVRESDEVNVLSVDSLIARASGGDVSEIGPVAAIRMPMLRVSDFKGGTPELIQKCYAVLVCVLPSGQPRDWTYQEIEIVKVVADQVAVALSHAAVLEESQMMREKLAEQNRALQMAKRDALRASQARNVLQKAMSEGMRRPMHSILGLLSMIQDEKLSNEQRMVVDTMVKTGNVMSNLVGDAMDVSDGRFVTEMKPFSLHRTIREAACLSRCLCLYNGFRFSVDAEKSLPENVVGDERRVFQVILHMVGSLVKPRKRQEGGSSSSVMFRVLKERGSLDRSDQRWAAWRSPASSADGDVYIRFEMSVETDDSSSQSFASVSSRDHQEVGDMRFSGYGLGQDLSFGVCKKVVQLIQGNISVVPGSDGSPETMSLLLRFRRRPSVSVHGSGESPAPDHHHHPHSNSLLRGLQVLLVDTNDSNRAVTRKLLEKLGCSVTAVSSGFDCLTAVAPSSSSSSSSFQVVVLDLQMAEMDGYEVAMRIRSRSWPLIVAMTVSLDAEMWDKCMQIGIDGVVRKPVVLRAMESELRRVLLQADQLL</sequence>
<evidence type="ECO:0000256" key="8">
    <source>
        <dbReference type="ARBA" id="ARBA00022741"/>
    </source>
</evidence>
<feature type="modified residue" description="4-aspartylphosphate" evidence="26">
    <location>
        <position position="705"/>
    </location>
</feature>
<keyword evidence="30" id="KW-0732">Signal</keyword>
<dbReference type="Gene3D" id="3.30.565.10">
    <property type="entry name" value="Histidine kinase-like ATPase, C-terminal domain"/>
    <property type="match status" value="1"/>
</dbReference>
<evidence type="ECO:0000256" key="29">
    <source>
        <dbReference type="SAM" id="Phobius"/>
    </source>
</evidence>
<dbReference type="GO" id="GO:0005789">
    <property type="term" value="C:endoplasmic reticulum membrane"/>
    <property type="evidence" value="ECO:0007669"/>
    <property type="project" value="UniProtKB-SubCell"/>
</dbReference>
<feature type="binding site" evidence="23">
    <location>
        <position position="91"/>
    </location>
    <ligand>
        <name>Cu cation</name>
        <dbReference type="ChEBI" id="CHEBI:23378"/>
    </ligand>
</feature>
<feature type="disulfide bond" description="Interchain" evidence="24">
    <location>
        <position position="29"/>
    </location>
</feature>
<dbReference type="FunFam" id="3.40.50.2300:FF:000240">
    <property type="entry name" value="Ethylene receptor"/>
    <property type="match status" value="1"/>
</dbReference>
<keyword evidence="5 22" id="KW-0808">Transferase</keyword>
<keyword evidence="33" id="KW-1185">Reference proteome</keyword>
<dbReference type="SUPFAM" id="SSF55781">
    <property type="entry name" value="GAF domain-like"/>
    <property type="match status" value="1"/>
</dbReference>
<dbReference type="InterPro" id="IPR011006">
    <property type="entry name" value="CheY-like_superfamily"/>
</dbReference>
<keyword evidence="3" id="KW-1017">Isopeptide bond</keyword>
<dbReference type="GO" id="GO:0005524">
    <property type="term" value="F:ATP binding"/>
    <property type="evidence" value="ECO:0007669"/>
    <property type="project" value="UniProtKB-UniRule"/>
</dbReference>
<dbReference type="PROSITE" id="PS50110">
    <property type="entry name" value="RESPONSE_REGULATORY"/>
    <property type="match status" value="1"/>
</dbReference>
<dbReference type="Proteomes" id="UP000836841">
    <property type="component" value="Chromosome 3"/>
</dbReference>
<dbReference type="GO" id="GO:0051740">
    <property type="term" value="F:ethylene binding"/>
    <property type="evidence" value="ECO:0007669"/>
    <property type="project" value="UniProtKB-UniRule"/>
</dbReference>
<dbReference type="InterPro" id="IPR036097">
    <property type="entry name" value="HisK_dim/P_sf"/>
</dbReference>
<keyword evidence="7 22" id="KW-0479">Metal-binding</keyword>
<dbReference type="Pfam" id="PF25487">
    <property type="entry name" value="ETR1_N"/>
    <property type="match status" value="1"/>
</dbReference>
<comment type="function">
    <text evidence="22">May act early in the ethylene signal transduction pathway, possibly as an ethylene receptor, or as a regulator of the pathway.</text>
</comment>
<keyword evidence="18 24" id="KW-1015">Disulfide bond</keyword>
<keyword evidence="12 22" id="KW-0067">ATP-binding</keyword>